<reference evidence="2 3" key="1">
    <citation type="submission" date="2016-12" db="EMBL/GenBank/DDBJ databases">
        <title>Domibacillus sp. SAB 38T whole genome sequencing.</title>
        <authorList>
            <person name="Verma A."/>
            <person name="Ojha A.K."/>
            <person name="Krishnamurthi S."/>
        </authorList>
    </citation>
    <scope>NUCLEOTIDE SEQUENCE [LARGE SCALE GENOMIC DNA]</scope>
    <source>
        <strain evidence="2 3">SAB 38</strain>
    </source>
</reference>
<dbReference type="AlphaFoldDB" id="A0A1V2A4U8"/>
<dbReference type="STRING" id="1714355.BTO28_14845"/>
<name>A0A1V2A4U8_9BACI</name>
<dbReference type="OrthoDB" id="2360594at2"/>
<organism evidence="2 3">
    <name type="scientific">Domibacillus epiphyticus</name>
    <dbReference type="NCBI Taxonomy" id="1714355"/>
    <lineage>
        <taxon>Bacteria</taxon>
        <taxon>Bacillati</taxon>
        <taxon>Bacillota</taxon>
        <taxon>Bacilli</taxon>
        <taxon>Bacillales</taxon>
        <taxon>Bacillaceae</taxon>
        <taxon>Domibacillus</taxon>
    </lineage>
</organism>
<dbReference type="EMBL" id="MSFI01000029">
    <property type="protein sequence ID" value="OMP65834.1"/>
    <property type="molecule type" value="Genomic_DNA"/>
</dbReference>
<protein>
    <recommendedName>
        <fullName evidence="1">YpoC-like domain-containing protein</fullName>
    </recommendedName>
</protein>
<keyword evidence="3" id="KW-1185">Reference proteome</keyword>
<comment type="caution">
    <text evidence="2">The sequence shown here is derived from an EMBL/GenBank/DDBJ whole genome shotgun (WGS) entry which is preliminary data.</text>
</comment>
<dbReference type="InterPro" id="IPR048427">
    <property type="entry name" value="YpoC"/>
</dbReference>
<feature type="domain" description="YpoC-like" evidence="1">
    <location>
        <begin position="49"/>
        <end position="154"/>
    </location>
</feature>
<gene>
    <name evidence="2" type="ORF">BTO28_14845</name>
</gene>
<sequence length="155" mass="18411">MKKITLAPPLRFFSDEEHATIPKAIDQFPYFLYELKGNKTPWLERGHGLEEVMNAWVRTTTVLEEKHCRRQKDVQEEMNTLLALFFMALFWTNGQPAAPALWEQKEKDLEVKPINFHERFQFITARPYTYAAFRQLMELMNEQRKAAAVHAIRKR</sequence>
<evidence type="ECO:0000313" key="2">
    <source>
        <dbReference type="EMBL" id="OMP65834.1"/>
    </source>
</evidence>
<dbReference type="Pfam" id="PF21747">
    <property type="entry name" value="YpoC"/>
    <property type="match status" value="1"/>
</dbReference>
<evidence type="ECO:0000259" key="1">
    <source>
        <dbReference type="Pfam" id="PF21747"/>
    </source>
</evidence>
<proteinExistence type="predicted"/>
<evidence type="ECO:0000313" key="3">
    <source>
        <dbReference type="Proteomes" id="UP000188613"/>
    </source>
</evidence>
<dbReference type="RefSeq" id="WP_076767676.1">
    <property type="nucleotide sequence ID" value="NZ_MSFI01000029.1"/>
</dbReference>
<dbReference type="Proteomes" id="UP000188613">
    <property type="component" value="Unassembled WGS sequence"/>
</dbReference>
<accession>A0A1V2A4U8</accession>